<evidence type="ECO:0000313" key="1">
    <source>
        <dbReference type="EMBL" id="RAJ04233.1"/>
    </source>
</evidence>
<accession>A0A327QLL5</accession>
<organism evidence="1 2">
    <name type="scientific">Chitinophaga skermanii</name>
    <dbReference type="NCBI Taxonomy" id="331697"/>
    <lineage>
        <taxon>Bacteria</taxon>
        <taxon>Pseudomonadati</taxon>
        <taxon>Bacteroidota</taxon>
        <taxon>Chitinophagia</taxon>
        <taxon>Chitinophagales</taxon>
        <taxon>Chitinophagaceae</taxon>
        <taxon>Chitinophaga</taxon>
    </lineage>
</organism>
<dbReference type="AlphaFoldDB" id="A0A327QLL5"/>
<dbReference type="EMBL" id="QLLL01000005">
    <property type="protein sequence ID" value="RAJ04233.1"/>
    <property type="molecule type" value="Genomic_DNA"/>
</dbReference>
<dbReference type="RefSeq" id="WP_111598530.1">
    <property type="nucleotide sequence ID" value="NZ_QLLL01000005.1"/>
</dbReference>
<dbReference type="OrthoDB" id="9843728at2"/>
<keyword evidence="2" id="KW-1185">Reference proteome</keyword>
<gene>
    <name evidence="1" type="ORF">LX64_03113</name>
</gene>
<sequence length="226" mass="25716">MPPLAPNQILRLKQFIADNPVQHSLLGVQDVSEHFEAEDLVCWKWALFGLQDNVTFQGVNTPTLIQRPGELFTTYVNGINHVLDPRSWWLEPGIAGQLIDFASEHDTWRDNVMHFACQLVCSRAGMVPVVQSAYTLVMHYEASTLNPNETHYWIEVDLGDDEFVCIETFPVGTDPEHPNVPPTPTIQYRFNTRYSDETNVRIPIQGLLQQHLDVINDAVLEAHDVE</sequence>
<comment type="caution">
    <text evidence="1">The sequence shown here is derived from an EMBL/GenBank/DDBJ whole genome shotgun (WGS) entry which is preliminary data.</text>
</comment>
<proteinExistence type="predicted"/>
<dbReference type="Proteomes" id="UP000249547">
    <property type="component" value="Unassembled WGS sequence"/>
</dbReference>
<name>A0A327QLL5_9BACT</name>
<reference evidence="1 2" key="1">
    <citation type="submission" date="2018-06" db="EMBL/GenBank/DDBJ databases">
        <title>Genomic Encyclopedia of Archaeal and Bacterial Type Strains, Phase II (KMG-II): from individual species to whole genera.</title>
        <authorList>
            <person name="Goeker M."/>
        </authorList>
    </citation>
    <scope>NUCLEOTIDE SEQUENCE [LARGE SCALE GENOMIC DNA]</scope>
    <source>
        <strain evidence="1 2">DSM 23857</strain>
    </source>
</reference>
<evidence type="ECO:0000313" key="2">
    <source>
        <dbReference type="Proteomes" id="UP000249547"/>
    </source>
</evidence>
<protein>
    <submittedName>
        <fullName evidence="1">Uncharacterized protein</fullName>
    </submittedName>
</protein>